<protein>
    <recommendedName>
        <fullName evidence="3">HD domain-containing protein</fullName>
    </recommendedName>
</protein>
<evidence type="ECO:0000256" key="2">
    <source>
        <dbReference type="ARBA" id="ARBA00022801"/>
    </source>
</evidence>
<dbReference type="SUPFAM" id="SSF109604">
    <property type="entry name" value="HD-domain/PDEase-like"/>
    <property type="match status" value="1"/>
</dbReference>
<dbReference type="PANTHER" id="PTHR11845">
    <property type="entry name" value="5'-DEOXYNUCLEOTIDASE HDDC2"/>
    <property type="match status" value="1"/>
</dbReference>
<organism evidence="4 5">
    <name type="scientific">Candidatus Magasanikbacteria bacterium CG10_big_fil_rev_8_21_14_0_10_43_6</name>
    <dbReference type="NCBI Taxonomy" id="1974650"/>
    <lineage>
        <taxon>Bacteria</taxon>
        <taxon>Candidatus Magasanikiibacteriota</taxon>
    </lineage>
</organism>
<feature type="domain" description="HD" evidence="3">
    <location>
        <begin position="17"/>
        <end position="150"/>
    </location>
</feature>
<dbReference type="GO" id="GO:0005737">
    <property type="term" value="C:cytoplasm"/>
    <property type="evidence" value="ECO:0007669"/>
    <property type="project" value="TreeGrafter"/>
</dbReference>
<accession>A0A2M6W0A1</accession>
<comment type="caution">
    <text evidence="4">The sequence shown here is derived from an EMBL/GenBank/DDBJ whole genome shotgun (WGS) entry which is preliminary data.</text>
</comment>
<dbReference type="Proteomes" id="UP000229362">
    <property type="component" value="Unassembled WGS sequence"/>
</dbReference>
<dbReference type="AlphaFoldDB" id="A0A2M6W0A1"/>
<proteinExistence type="predicted"/>
<keyword evidence="1" id="KW-0479">Metal-binding</keyword>
<gene>
    <name evidence="4" type="ORF">COU33_04225</name>
</gene>
<reference evidence="5" key="1">
    <citation type="submission" date="2017-09" db="EMBL/GenBank/DDBJ databases">
        <title>Depth-based differentiation of microbial function through sediment-hosted aquifers and enrichment of novel symbionts in the deep terrestrial subsurface.</title>
        <authorList>
            <person name="Probst A.J."/>
            <person name="Ladd B."/>
            <person name="Jarett J.K."/>
            <person name="Geller-Mcgrath D.E."/>
            <person name="Sieber C.M.K."/>
            <person name="Emerson J.B."/>
            <person name="Anantharaman K."/>
            <person name="Thomas B.C."/>
            <person name="Malmstrom R."/>
            <person name="Stieglmeier M."/>
            <person name="Klingl A."/>
            <person name="Woyke T."/>
            <person name="Ryan C.M."/>
            <person name="Banfield J.F."/>
        </authorList>
    </citation>
    <scope>NUCLEOTIDE SEQUENCE [LARGE SCALE GENOMIC DNA]</scope>
</reference>
<dbReference type="GO" id="GO:0046872">
    <property type="term" value="F:metal ion binding"/>
    <property type="evidence" value="ECO:0007669"/>
    <property type="project" value="UniProtKB-KW"/>
</dbReference>
<keyword evidence="2" id="KW-0378">Hydrolase</keyword>
<dbReference type="PANTHER" id="PTHR11845:SF13">
    <property type="entry name" value="5'-DEOXYNUCLEOTIDASE HDDC2"/>
    <property type="match status" value="1"/>
</dbReference>
<dbReference type="InterPro" id="IPR039356">
    <property type="entry name" value="YfbR/HDDC2"/>
</dbReference>
<dbReference type="GO" id="GO:0002953">
    <property type="term" value="F:5'-deoxynucleotidase activity"/>
    <property type="evidence" value="ECO:0007669"/>
    <property type="project" value="InterPro"/>
</dbReference>
<evidence type="ECO:0000256" key="1">
    <source>
        <dbReference type="ARBA" id="ARBA00022723"/>
    </source>
</evidence>
<dbReference type="Gene3D" id="1.10.3210.10">
    <property type="entry name" value="Hypothetical protein af1432"/>
    <property type="match status" value="1"/>
</dbReference>
<dbReference type="InterPro" id="IPR006674">
    <property type="entry name" value="HD_domain"/>
</dbReference>
<feature type="non-terminal residue" evidence="4">
    <location>
        <position position="163"/>
    </location>
</feature>
<sequence>MREMKVKEILTFLDRTNELKSVPRFSSSLAHGGDTVAEHSWRLALMVFVISRECKVAIDLPHAIGLALFHDLAEAKTGDIDAYAVMTNKVDREKKIIEEERVMKEMTDDLSFGDWIFQFWRQYENQESIEARFVRALDKIEAFLHIAERGVEAYIPKEFHADY</sequence>
<dbReference type="Pfam" id="PF13023">
    <property type="entry name" value="HD_3"/>
    <property type="match status" value="1"/>
</dbReference>
<name>A0A2M6W0A1_9BACT</name>
<evidence type="ECO:0000313" key="4">
    <source>
        <dbReference type="EMBL" id="PIT86252.1"/>
    </source>
</evidence>
<dbReference type="EMBL" id="PFBZ01000183">
    <property type="protein sequence ID" value="PIT86252.1"/>
    <property type="molecule type" value="Genomic_DNA"/>
</dbReference>
<evidence type="ECO:0000259" key="3">
    <source>
        <dbReference type="Pfam" id="PF13023"/>
    </source>
</evidence>
<evidence type="ECO:0000313" key="5">
    <source>
        <dbReference type="Proteomes" id="UP000229362"/>
    </source>
</evidence>